<keyword evidence="9" id="KW-1185">Reference proteome</keyword>
<dbReference type="InterPro" id="IPR012699">
    <property type="entry name" value="PhnN"/>
</dbReference>
<dbReference type="EC" id="2.7.4.23" evidence="6"/>
<comment type="function">
    <text evidence="6">Catalyzes the phosphorylation of ribose 1,5-bisphosphate to 5-phospho-D-ribosyl alpha-1-diphosphate (PRPP).</text>
</comment>
<comment type="catalytic activity">
    <reaction evidence="1 6">
        <text>alpha-D-ribose 1,5-bisphosphate + ATP = 5-phospho-alpha-D-ribose 1-diphosphate + ADP</text>
        <dbReference type="Rhea" id="RHEA:20109"/>
        <dbReference type="ChEBI" id="CHEBI:30616"/>
        <dbReference type="ChEBI" id="CHEBI:58017"/>
        <dbReference type="ChEBI" id="CHEBI:68688"/>
        <dbReference type="ChEBI" id="CHEBI:456216"/>
        <dbReference type="EC" id="2.7.4.23"/>
    </reaction>
</comment>
<accession>A0ABS8CSQ3</accession>
<evidence type="ECO:0000256" key="1">
    <source>
        <dbReference type="ARBA" id="ARBA00000373"/>
    </source>
</evidence>
<comment type="caution">
    <text evidence="8">The sequence shown here is derived from an EMBL/GenBank/DDBJ whole genome shotgun (WGS) entry which is preliminary data.</text>
</comment>
<dbReference type="Gene3D" id="3.40.50.300">
    <property type="entry name" value="P-loop containing nucleotide triphosphate hydrolases"/>
    <property type="match status" value="1"/>
</dbReference>
<evidence type="ECO:0000313" key="8">
    <source>
        <dbReference type="EMBL" id="MCB5412213.1"/>
    </source>
</evidence>
<dbReference type="HAMAP" id="MF_00836">
    <property type="entry name" value="PhnN"/>
    <property type="match status" value="1"/>
</dbReference>
<dbReference type="NCBIfam" id="TIGR02322">
    <property type="entry name" value="phosphon_PhnN"/>
    <property type="match status" value="1"/>
</dbReference>
<name>A0ABS8CSQ3_9RHOB</name>
<evidence type="ECO:0000256" key="4">
    <source>
        <dbReference type="ARBA" id="ARBA00022741"/>
    </source>
</evidence>
<dbReference type="SUPFAM" id="SSF52540">
    <property type="entry name" value="P-loop containing nucleoside triphosphate hydrolases"/>
    <property type="match status" value="1"/>
</dbReference>
<evidence type="ECO:0000259" key="7">
    <source>
        <dbReference type="PROSITE" id="PS50052"/>
    </source>
</evidence>
<evidence type="ECO:0000313" key="9">
    <source>
        <dbReference type="Proteomes" id="UP001198571"/>
    </source>
</evidence>
<dbReference type="PROSITE" id="PS50052">
    <property type="entry name" value="GUANYLATE_KINASE_2"/>
    <property type="match status" value="1"/>
</dbReference>
<comment type="pathway">
    <text evidence="2 6">Metabolic intermediate biosynthesis; 5-phospho-alpha-D-ribose 1-diphosphate biosynthesis; 5-phospho-alpha-D-ribose 1-diphosphate from D-ribose 5-phosphate (route II): step 3/3.</text>
</comment>
<keyword evidence="4 6" id="KW-0547">Nucleotide-binding</keyword>
<dbReference type="Proteomes" id="UP001198571">
    <property type="component" value="Unassembled WGS sequence"/>
</dbReference>
<comment type="similarity">
    <text evidence="6">Belongs to the ribose 1,5-bisphosphokinase family.</text>
</comment>
<feature type="binding site" evidence="6">
    <location>
        <begin position="8"/>
        <end position="15"/>
    </location>
    <ligand>
        <name>ATP</name>
        <dbReference type="ChEBI" id="CHEBI:30616"/>
    </ligand>
</feature>
<dbReference type="SMART" id="SM00072">
    <property type="entry name" value="GuKc"/>
    <property type="match status" value="1"/>
</dbReference>
<protein>
    <recommendedName>
        <fullName evidence="6">Ribose 1,5-bisphosphate phosphokinase PhnN</fullName>
        <ecNumber evidence="6">2.7.4.23</ecNumber>
    </recommendedName>
    <alternativeName>
        <fullName evidence="6">Ribose 1,5-bisphosphokinase</fullName>
    </alternativeName>
</protein>
<dbReference type="InterPro" id="IPR008145">
    <property type="entry name" value="GK/Ca_channel_bsu"/>
</dbReference>
<organism evidence="8 9">
    <name type="scientific">Pseudogemmobacter faecipullorum</name>
    <dbReference type="NCBI Taxonomy" id="2755041"/>
    <lineage>
        <taxon>Bacteria</taxon>
        <taxon>Pseudomonadati</taxon>
        <taxon>Pseudomonadota</taxon>
        <taxon>Alphaproteobacteria</taxon>
        <taxon>Rhodobacterales</taxon>
        <taxon>Paracoccaceae</taxon>
        <taxon>Pseudogemmobacter</taxon>
    </lineage>
</organism>
<feature type="domain" description="Guanylate kinase-like" evidence="7">
    <location>
        <begin position="1"/>
        <end position="171"/>
    </location>
</feature>
<evidence type="ECO:0000256" key="5">
    <source>
        <dbReference type="ARBA" id="ARBA00022840"/>
    </source>
</evidence>
<keyword evidence="5 6" id="KW-0067">ATP-binding</keyword>
<sequence>MRLVAVVGPSGAGKDTLMALACAADPGIRAVRRVITRPSEAGGEEFEGVSEAEFSRRLEQGEFALHWQAHGLRYGIPRQELTGEGVLLFNCSRAVLSAAREQFPGLEILLVTAPAAVLAGRLAARGREAAEDRSRRLARAEFALPEGLSPLIVQNDSTAERGLARFLAALQPCKA</sequence>
<keyword evidence="3 6" id="KW-0808">Transferase</keyword>
<gene>
    <name evidence="6 8" type="primary">phnN</name>
    <name evidence="8" type="ORF">H0485_19760</name>
</gene>
<evidence type="ECO:0000256" key="2">
    <source>
        <dbReference type="ARBA" id="ARBA00005069"/>
    </source>
</evidence>
<dbReference type="EMBL" id="JACDXX010000033">
    <property type="protein sequence ID" value="MCB5412213.1"/>
    <property type="molecule type" value="Genomic_DNA"/>
</dbReference>
<reference evidence="8 9" key="1">
    <citation type="submission" date="2020-07" db="EMBL/GenBank/DDBJ databases">
        <title>Pseudogemmobacter sp. nov., isolated from poultry manure in Taiwan.</title>
        <authorList>
            <person name="Lin S.-Y."/>
            <person name="Tang Y.-S."/>
            <person name="Young C.-C."/>
        </authorList>
    </citation>
    <scope>NUCLEOTIDE SEQUENCE [LARGE SCALE GENOMIC DNA]</scope>
    <source>
        <strain evidence="8 9">CC-YST710</strain>
    </source>
</reference>
<evidence type="ECO:0000256" key="6">
    <source>
        <dbReference type="HAMAP-Rule" id="MF_00836"/>
    </source>
</evidence>
<proteinExistence type="inferred from homology"/>
<dbReference type="InterPro" id="IPR008144">
    <property type="entry name" value="Guanylate_kin-like_dom"/>
</dbReference>
<dbReference type="InterPro" id="IPR027417">
    <property type="entry name" value="P-loop_NTPase"/>
</dbReference>
<dbReference type="RefSeq" id="WP_226937637.1">
    <property type="nucleotide sequence ID" value="NZ_JACDXX010000033.1"/>
</dbReference>
<evidence type="ECO:0000256" key="3">
    <source>
        <dbReference type="ARBA" id="ARBA00022679"/>
    </source>
</evidence>